<dbReference type="SUPFAM" id="SSF52540">
    <property type="entry name" value="P-loop containing nucleoside triphosphate hydrolases"/>
    <property type="match status" value="1"/>
</dbReference>
<evidence type="ECO:0000259" key="5">
    <source>
        <dbReference type="SMART" id="SM01086"/>
    </source>
</evidence>
<organism evidence="6 7">
    <name type="scientific">Desulfoluna spongiiphila</name>
    <dbReference type="NCBI Taxonomy" id="419481"/>
    <lineage>
        <taxon>Bacteria</taxon>
        <taxon>Pseudomonadati</taxon>
        <taxon>Thermodesulfobacteriota</taxon>
        <taxon>Desulfobacteria</taxon>
        <taxon>Desulfobacterales</taxon>
        <taxon>Desulfolunaceae</taxon>
        <taxon>Desulfoluna</taxon>
    </lineage>
</organism>
<sequence length="595" mass="66827">MSHYNENIPDPKELEKEIGNFLNQKFGGNVKIVSPFSKPERDKTEDKSVRAEKTGFQLDFNMKPEELVAYLDQFIIRQERAKAVLATKICTHFNRIRHLEDEGRKSAGIVGGIKNNVLMIGPTGVGKTYMIKLIADKIGVPFVKGDATKFTEAGYVGGNVEDLIRDLVREADDSIERAEYGIVYIDEVDKIASSPNLMGADISRTGVQRALLKPMEETDVELKVPHDPVSMLKEMERYQKTGALEKQVINTGNILFIMSGAFNGLSEIIEKRNRKKSIGFGATLHDNADTDAIFRELRTEDLVEYGFESEFVGRLPVRTTLESLSEDDLFEILKNPNNPVILSKKLDFSSYGITIRFDDEILREIARRAHLENTGARGLVSAVEDVLLPFETRLPSMGLKEFPATIEAALDPDNTLRSLSDPAMADEWNARFRHLEELEAEDLSGYIANHWQQLTIGHLLPITPWRTELASRLCIASGISTGSAIERIHSHYEEVKKLEVNFFSKFGMHVLFDEEAVDFLMDQILTAGATGDELFAKITGDFELGLSLIREKTGKTHFFITREALLTPELFLDDLIKEELVGKDGAIRLPDNTKT</sequence>
<dbReference type="Gene3D" id="3.40.50.300">
    <property type="entry name" value="P-loop containing nucleotide triphosphate hydrolases"/>
    <property type="match status" value="1"/>
</dbReference>
<name>A0A1G5JGC5_9BACT</name>
<evidence type="ECO:0000256" key="1">
    <source>
        <dbReference type="ARBA" id="ARBA00022741"/>
    </source>
</evidence>
<keyword evidence="2 6" id="KW-0067">ATP-binding</keyword>
<dbReference type="SMART" id="SM01086">
    <property type="entry name" value="ClpB_D2-small"/>
    <property type="match status" value="1"/>
</dbReference>
<dbReference type="Pfam" id="PF07724">
    <property type="entry name" value="AAA_2"/>
    <property type="match status" value="1"/>
</dbReference>
<dbReference type="GO" id="GO:0016887">
    <property type="term" value="F:ATP hydrolysis activity"/>
    <property type="evidence" value="ECO:0007669"/>
    <property type="project" value="InterPro"/>
</dbReference>
<dbReference type="EMBL" id="FMUX01000030">
    <property type="protein sequence ID" value="SCY87406.1"/>
    <property type="molecule type" value="Genomic_DNA"/>
</dbReference>
<dbReference type="InterPro" id="IPR019489">
    <property type="entry name" value="Clp_ATPase_C"/>
</dbReference>
<keyword evidence="1" id="KW-0547">Nucleotide-binding</keyword>
<dbReference type="OrthoDB" id="9804062at2"/>
<dbReference type="InterPro" id="IPR003593">
    <property type="entry name" value="AAA+_ATPase"/>
</dbReference>
<accession>A0A1G5JGC5</accession>
<dbReference type="GO" id="GO:0005524">
    <property type="term" value="F:ATP binding"/>
    <property type="evidence" value="ECO:0007669"/>
    <property type="project" value="UniProtKB-KW"/>
</dbReference>
<dbReference type="GO" id="GO:0051603">
    <property type="term" value="P:proteolysis involved in protein catabolic process"/>
    <property type="evidence" value="ECO:0007669"/>
    <property type="project" value="TreeGrafter"/>
</dbReference>
<evidence type="ECO:0000313" key="6">
    <source>
        <dbReference type="EMBL" id="SCY87406.1"/>
    </source>
</evidence>
<dbReference type="Proteomes" id="UP000198870">
    <property type="component" value="Unassembled WGS sequence"/>
</dbReference>
<evidence type="ECO:0000256" key="2">
    <source>
        <dbReference type="ARBA" id="ARBA00022840"/>
    </source>
</evidence>
<dbReference type="Gene3D" id="1.10.8.60">
    <property type="match status" value="1"/>
</dbReference>
<evidence type="ECO:0000313" key="7">
    <source>
        <dbReference type="Proteomes" id="UP000198870"/>
    </source>
</evidence>
<dbReference type="STRING" id="419481.SAMN05216233_13041"/>
<feature type="domain" description="AAA+ ATPase" evidence="4">
    <location>
        <begin position="113"/>
        <end position="309"/>
    </location>
</feature>
<dbReference type="PANTHER" id="PTHR48102:SF7">
    <property type="entry name" value="ATP-DEPENDENT CLP PROTEASE ATP-BINDING SUBUNIT CLPX-LIKE, MITOCHONDRIAL"/>
    <property type="match status" value="1"/>
</dbReference>
<gene>
    <name evidence="6" type="ORF">SAMN05216233_13041</name>
</gene>
<dbReference type="AlphaFoldDB" id="A0A1G5JGC5"/>
<reference evidence="6 7" key="1">
    <citation type="submission" date="2016-10" db="EMBL/GenBank/DDBJ databases">
        <authorList>
            <person name="de Groot N.N."/>
        </authorList>
    </citation>
    <scope>NUCLEOTIDE SEQUENCE [LARGE SCALE GENOMIC DNA]</scope>
    <source>
        <strain evidence="6 7">AA1</strain>
    </source>
</reference>
<dbReference type="PANTHER" id="PTHR48102">
    <property type="entry name" value="ATP-DEPENDENT CLP PROTEASE ATP-BINDING SUBUNIT CLPX-LIKE, MITOCHONDRIAL-RELATED"/>
    <property type="match status" value="1"/>
</dbReference>
<keyword evidence="3" id="KW-0143">Chaperone</keyword>
<evidence type="ECO:0000256" key="3">
    <source>
        <dbReference type="ARBA" id="ARBA00023186"/>
    </source>
</evidence>
<keyword evidence="7" id="KW-1185">Reference proteome</keyword>
<protein>
    <submittedName>
        <fullName evidence="6">Endopeptidase Clp ATP-binding regulatory subunit (ClpX)</fullName>
    </submittedName>
</protein>
<dbReference type="InterPro" id="IPR003959">
    <property type="entry name" value="ATPase_AAA_core"/>
</dbReference>
<proteinExistence type="predicted"/>
<dbReference type="SMART" id="SM00382">
    <property type="entry name" value="AAA"/>
    <property type="match status" value="1"/>
</dbReference>
<dbReference type="RefSeq" id="WP_092215508.1">
    <property type="nucleotide sequence ID" value="NZ_FMUX01000030.1"/>
</dbReference>
<dbReference type="InterPro" id="IPR027417">
    <property type="entry name" value="P-loop_NTPase"/>
</dbReference>
<feature type="domain" description="Clp ATPase C-terminal" evidence="5">
    <location>
        <begin position="324"/>
        <end position="416"/>
    </location>
</feature>
<evidence type="ECO:0000259" key="4">
    <source>
        <dbReference type="SMART" id="SM00382"/>
    </source>
</evidence>
<dbReference type="InterPro" id="IPR050052">
    <property type="entry name" value="ATP-dep_Clp_protease_ClpX"/>
</dbReference>